<keyword evidence="3" id="KW-1185">Reference proteome</keyword>
<protein>
    <submittedName>
        <fullName evidence="2">Uncharacterized protein</fullName>
    </submittedName>
</protein>
<dbReference type="EMBL" id="JANPWB010000008">
    <property type="protein sequence ID" value="KAJ1164420.1"/>
    <property type="molecule type" value="Genomic_DNA"/>
</dbReference>
<evidence type="ECO:0000313" key="3">
    <source>
        <dbReference type="Proteomes" id="UP001066276"/>
    </source>
</evidence>
<evidence type="ECO:0000313" key="2">
    <source>
        <dbReference type="EMBL" id="KAJ1164420.1"/>
    </source>
</evidence>
<feature type="coiled-coil region" evidence="1">
    <location>
        <begin position="23"/>
        <end position="50"/>
    </location>
</feature>
<comment type="caution">
    <text evidence="2">The sequence shown here is derived from an EMBL/GenBank/DDBJ whole genome shotgun (WGS) entry which is preliminary data.</text>
</comment>
<evidence type="ECO:0000256" key="1">
    <source>
        <dbReference type="SAM" id="Coils"/>
    </source>
</evidence>
<name>A0AAV7SK52_PLEWA</name>
<gene>
    <name evidence="2" type="ORF">NDU88_004859</name>
</gene>
<sequence length="111" mass="12487">MHPETDPILLALKAKVHNIDTKIDSMATRLDRLMARLDKYNTRLDGAKRCISDLEDGATILAGKMSQIERHFAVTMAKNEDLEARSERNKICLADMAESTNMGRPEIFVKA</sequence>
<dbReference type="AlphaFoldDB" id="A0AAV7SK52"/>
<organism evidence="2 3">
    <name type="scientific">Pleurodeles waltl</name>
    <name type="common">Iberian ribbed newt</name>
    <dbReference type="NCBI Taxonomy" id="8319"/>
    <lineage>
        <taxon>Eukaryota</taxon>
        <taxon>Metazoa</taxon>
        <taxon>Chordata</taxon>
        <taxon>Craniata</taxon>
        <taxon>Vertebrata</taxon>
        <taxon>Euteleostomi</taxon>
        <taxon>Amphibia</taxon>
        <taxon>Batrachia</taxon>
        <taxon>Caudata</taxon>
        <taxon>Salamandroidea</taxon>
        <taxon>Salamandridae</taxon>
        <taxon>Pleurodelinae</taxon>
        <taxon>Pleurodeles</taxon>
    </lineage>
</organism>
<dbReference type="Gene3D" id="1.20.5.170">
    <property type="match status" value="1"/>
</dbReference>
<proteinExistence type="predicted"/>
<accession>A0AAV7SK52</accession>
<dbReference type="Proteomes" id="UP001066276">
    <property type="component" value="Chromosome 4_2"/>
</dbReference>
<keyword evidence="1" id="KW-0175">Coiled coil</keyword>
<reference evidence="2" key="1">
    <citation type="journal article" date="2022" name="bioRxiv">
        <title>Sequencing and chromosome-scale assembly of the giantPleurodeles waltlgenome.</title>
        <authorList>
            <person name="Brown T."/>
            <person name="Elewa A."/>
            <person name="Iarovenko S."/>
            <person name="Subramanian E."/>
            <person name="Araus A.J."/>
            <person name="Petzold A."/>
            <person name="Susuki M."/>
            <person name="Suzuki K.-i.T."/>
            <person name="Hayashi T."/>
            <person name="Toyoda A."/>
            <person name="Oliveira C."/>
            <person name="Osipova E."/>
            <person name="Leigh N.D."/>
            <person name="Simon A."/>
            <person name="Yun M.H."/>
        </authorList>
    </citation>
    <scope>NUCLEOTIDE SEQUENCE</scope>
    <source>
        <strain evidence="2">20211129_DDA</strain>
        <tissue evidence="2">Liver</tissue>
    </source>
</reference>